<dbReference type="GO" id="GO:0000160">
    <property type="term" value="P:phosphorelay signal transduction system"/>
    <property type="evidence" value="ECO:0007669"/>
    <property type="project" value="InterPro"/>
</dbReference>
<evidence type="ECO:0000256" key="2">
    <source>
        <dbReference type="PROSITE-ProRule" id="PRU00169"/>
    </source>
</evidence>
<organism evidence="4 5">
    <name type="scientific">Methylocella silvestris (strain DSM 15510 / CIP 108128 / LMG 27833 / NCIMB 13906 / BL2)</name>
    <dbReference type="NCBI Taxonomy" id="395965"/>
    <lineage>
        <taxon>Bacteria</taxon>
        <taxon>Pseudomonadati</taxon>
        <taxon>Pseudomonadota</taxon>
        <taxon>Alphaproteobacteria</taxon>
        <taxon>Hyphomicrobiales</taxon>
        <taxon>Beijerinckiaceae</taxon>
        <taxon>Methylocella</taxon>
    </lineage>
</organism>
<accession>B8ESD0</accession>
<dbReference type="STRING" id="395965.Msil_0850"/>
<evidence type="ECO:0000313" key="4">
    <source>
        <dbReference type="EMBL" id="ACK49820.1"/>
    </source>
</evidence>
<gene>
    <name evidence="4" type="ordered locus">Msil_0850</name>
</gene>
<reference evidence="4 5" key="1">
    <citation type="journal article" date="2010" name="J. Bacteriol.">
        <title>Complete genome sequence of the aerobic facultative methanotroph Methylocella silvestris BL2.</title>
        <authorList>
            <person name="Chen Y."/>
            <person name="Crombie A."/>
            <person name="Rahman M.T."/>
            <person name="Dedysh S.N."/>
            <person name="Liesack W."/>
            <person name="Stott M.B."/>
            <person name="Alam M."/>
            <person name="Theisen A.R."/>
            <person name="Murrell J.C."/>
            <person name="Dunfield P.F."/>
        </authorList>
    </citation>
    <scope>NUCLEOTIDE SEQUENCE [LARGE SCALE GENOMIC DNA]</scope>
    <source>
        <strain evidence="5">DSM 15510 / CIP 108128 / LMG 27833 / NCIMB 13906 / BL2</strain>
    </source>
</reference>
<dbReference type="EMBL" id="CP001280">
    <property type="protein sequence ID" value="ACK49820.1"/>
    <property type="molecule type" value="Genomic_DNA"/>
</dbReference>
<dbReference type="InterPro" id="IPR011006">
    <property type="entry name" value="CheY-like_superfamily"/>
</dbReference>
<dbReference type="PANTHER" id="PTHR44591">
    <property type="entry name" value="STRESS RESPONSE REGULATOR PROTEIN 1"/>
    <property type="match status" value="1"/>
</dbReference>
<dbReference type="KEGG" id="msl:Msil_0850"/>
<dbReference type="eggNOG" id="COG0784">
    <property type="taxonomic scope" value="Bacteria"/>
</dbReference>
<dbReference type="RefSeq" id="WP_012589890.1">
    <property type="nucleotide sequence ID" value="NC_011666.1"/>
</dbReference>
<dbReference type="Proteomes" id="UP000002257">
    <property type="component" value="Chromosome"/>
</dbReference>
<dbReference type="OrthoDB" id="9784719at2"/>
<keyword evidence="5" id="KW-1185">Reference proteome</keyword>
<dbReference type="InterPro" id="IPR050595">
    <property type="entry name" value="Bact_response_regulator"/>
</dbReference>
<keyword evidence="1 2" id="KW-0597">Phosphoprotein</keyword>
<name>B8ESD0_METSB</name>
<dbReference type="SMART" id="SM00448">
    <property type="entry name" value="REC"/>
    <property type="match status" value="1"/>
</dbReference>
<dbReference type="PANTHER" id="PTHR44591:SF18">
    <property type="entry name" value="REGULATORY PROTEIN"/>
    <property type="match status" value="1"/>
</dbReference>
<feature type="domain" description="Response regulatory" evidence="3">
    <location>
        <begin position="10"/>
        <end position="123"/>
    </location>
</feature>
<protein>
    <submittedName>
        <fullName evidence="4">Response regulator receiver protein</fullName>
    </submittedName>
</protein>
<evidence type="ECO:0000256" key="1">
    <source>
        <dbReference type="ARBA" id="ARBA00022553"/>
    </source>
</evidence>
<dbReference type="Pfam" id="PF00072">
    <property type="entry name" value="Response_reg"/>
    <property type="match status" value="1"/>
</dbReference>
<dbReference type="Gene3D" id="3.40.50.2300">
    <property type="match status" value="1"/>
</dbReference>
<dbReference type="HOGENOM" id="CLU_000445_69_8_5"/>
<proteinExistence type="predicted"/>
<sequence>MQQRRQPQPVVLVVEDEPFIRMLGADVLEDAGFAVIEAANADEALRVLALRSDVAAVFTDVEMPGSIDGVALASRIHDRWPRIGVVLTSGRRVFGPDALPKTDRFVPKPYAPALLLVEIEAVIARAEGRDQ</sequence>
<dbReference type="SUPFAM" id="SSF52172">
    <property type="entry name" value="CheY-like"/>
    <property type="match status" value="1"/>
</dbReference>
<feature type="modified residue" description="4-aspartylphosphate" evidence="2">
    <location>
        <position position="60"/>
    </location>
</feature>
<evidence type="ECO:0000259" key="3">
    <source>
        <dbReference type="PROSITE" id="PS50110"/>
    </source>
</evidence>
<dbReference type="PROSITE" id="PS50110">
    <property type="entry name" value="RESPONSE_REGULATORY"/>
    <property type="match status" value="1"/>
</dbReference>
<dbReference type="AlphaFoldDB" id="B8ESD0"/>
<evidence type="ECO:0000313" key="5">
    <source>
        <dbReference type="Proteomes" id="UP000002257"/>
    </source>
</evidence>
<dbReference type="InterPro" id="IPR001789">
    <property type="entry name" value="Sig_transdc_resp-reg_receiver"/>
</dbReference>